<dbReference type="Pfam" id="PF17207">
    <property type="entry name" value="MCM_OB"/>
    <property type="match status" value="1"/>
</dbReference>
<sequence>MMCAKKKKNVFVWRCLVLCVDVVSILFFCLFVCFVVVFTNHNEKCTVSVCVWGGIRFSTQGRKTRALTATEGIGEDIHIERRVEKRGEMEADAGLVHVTNFRGGLLAGDDEGERQPDEAVDLKLIFKEFIERFRISNDHLYMAMLRSNLAGGLFFMEVEMMHIQQFSSTVFNALHATPTRTLPLCEHALWELAHERKLFPPFARQSTIQLQLYWGVPPTPLRQLAQASVARLVCVSGIVVKASACHARCVRAAIQCTSCLSKTYINGGRSIDLPPHCLENLGRANGALGFGAAAGGVGGTQRKCRPNPYTLLPMECEYEDQQIIKLQELPEDVPTGELPRHVTVVVDRYLVDRVSPGSRVQVAGIVSVQEKRGGLEGGRKKGKGMRGVAGLRAQYLRCVGLMYIAAKEGGISVQSVNQNFSSRVRSQSVTSWQAEDEASFKRFADQGHVYEKLAQSIDPAIFGLEDLKKSIVCLLFGGTRKKQGSNYLRGDMNVLFIGDPSTAKSQLLKFTEKVAPIGIYTSGKGSSAAGLTASVISNGNGDFVLEAGSMVLADGGVVCIDEFDKMREQDQVAIHEAMEQQTISIAKANLTTMLNSRTSVLAAANPTLGSYDPLLSNEDQMDFQSSILSRFDLIFKVLDPRNPEIDSRLAQHVVNLHKGGSGRFANTTSSPVVERSFFTKYVSYARATRHPRISEEAMSVLLDFYVNIRREAHQQILEALSSSTTSSGSKPQTPIIQITARQLESLVRITESMARMRLDVLANRADAEEAIRLFKVATVDAIKSGVTDQTMTAAQSELVLRIEEALRRRVALGATVEQNRLLAEMSRMGFDAKLVDRALYAMVKREELEWRKQRTLIHRLR</sequence>
<dbReference type="InterPro" id="IPR031327">
    <property type="entry name" value="MCM"/>
</dbReference>
<evidence type="ECO:0000256" key="6">
    <source>
        <dbReference type="ARBA" id="ARBA00022806"/>
    </source>
</evidence>
<dbReference type="Gene3D" id="2.20.28.10">
    <property type="match status" value="1"/>
</dbReference>
<evidence type="ECO:0000256" key="10">
    <source>
        <dbReference type="ARBA" id="ARBA00023306"/>
    </source>
</evidence>
<keyword evidence="13" id="KW-0472">Membrane</keyword>
<dbReference type="PANTHER" id="PTHR11630:SF42">
    <property type="entry name" value="DNA REPLICATION LICENSING FACTOR MCM5"/>
    <property type="match status" value="1"/>
</dbReference>
<dbReference type="Proteomes" id="UP000007350">
    <property type="component" value="Unassembled WGS sequence"/>
</dbReference>
<keyword evidence="13" id="KW-0812">Transmembrane</keyword>
<organism evidence="15 16">
    <name type="scientific">Trypanosoma cruzi marinkellei</name>
    <dbReference type="NCBI Taxonomy" id="85056"/>
    <lineage>
        <taxon>Eukaryota</taxon>
        <taxon>Discoba</taxon>
        <taxon>Euglenozoa</taxon>
        <taxon>Kinetoplastea</taxon>
        <taxon>Metakinetoplastina</taxon>
        <taxon>Trypanosomatida</taxon>
        <taxon>Trypanosomatidae</taxon>
        <taxon>Trypanosoma</taxon>
        <taxon>Schizotrypanum</taxon>
    </lineage>
</organism>
<dbReference type="InterPro" id="IPR018525">
    <property type="entry name" value="MCM_CS"/>
</dbReference>
<dbReference type="PROSITE" id="PS00847">
    <property type="entry name" value="MCM_1"/>
    <property type="match status" value="1"/>
</dbReference>
<dbReference type="InterPro" id="IPR012340">
    <property type="entry name" value="NA-bd_OB-fold"/>
</dbReference>
<dbReference type="Gene3D" id="3.40.50.300">
    <property type="entry name" value="P-loop containing nucleotide triphosphate hydrolases"/>
    <property type="match status" value="1"/>
</dbReference>
<proteinExistence type="inferred from homology"/>
<dbReference type="InterPro" id="IPR001208">
    <property type="entry name" value="MCM_dom"/>
</dbReference>
<comment type="similarity">
    <text evidence="2 11">Belongs to the MCM family.</text>
</comment>
<evidence type="ECO:0000256" key="7">
    <source>
        <dbReference type="ARBA" id="ARBA00022840"/>
    </source>
</evidence>
<dbReference type="AlphaFoldDB" id="K2PER4"/>
<dbReference type="PRINTS" id="PR01661">
    <property type="entry name" value="MCMPROTEIN5"/>
</dbReference>
<comment type="caution">
    <text evidence="15">The sequence shown here is derived from an EMBL/GenBank/DDBJ whole genome shotgun (WGS) entry which is preliminary data.</text>
</comment>
<keyword evidence="5 12" id="KW-0378">Hydrolase</keyword>
<dbReference type="FunFam" id="3.40.50.300:FF:001327">
    <property type="entry name" value="DNA helicase"/>
    <property type="match status" value="1"/>
</dbReference>
<dbReference type="Gene3D" id="2.40.50.140">
    <property type="entry name" value="Nucleic acid-binding proteins"/>
    <property type="match status" value="1"/>
</dbReference>
<dbReference type="GO" id="GO:0000727">
    <property type="term" value="P:double-strand break repair via break-induced replication"/>
    <property type="evidence" value="ECO:0007669"/>
    <property type="project" value="TreeGrafter"/>
</dbReference>
<dbReference type="PANTHER" id="PTHR11630">
    <property type="entry name" value="DNA REPLICATION LICENSING FACTOR MCM FAMILY MEMBER"/>
    <property type="match status" value="1"/>
</dbReference>
<dbReference type="SUPFAM" id="SSF52540">
    <property type="entry name" value="P-loop containing nucleoside triphosphate hydrolases"/>
    <property type="match status" value="1"/>
</dbReference>
<protein>
    <recommendedName>
        <fullName evidence="12">DNA replication licensing factor MCM5</fullName>
        <ecNumber evidence="12">3.6.4.12</ecNumber>
    </recommendedName>
</protein>
<feature type="domain" description="MCM C-terminal AAA(+) ATPase" evidence="14">
    <location>
        <begin position="449"/>
        <end position="653"/>
    </location>
</feature>
<evidence type="ECO:0000256" key="4">
    <source>
        <dbReference type="ARBA" id="ARBA00022741"/>
    </source>
</evidence>
<keyword evidence="10 12" id="KW-0131">Cell cycle</keyword>
<keyword evidence="7 11" id="KW-0067">ATP-binding</keyword>
<dbReference type="GO" id="GO:0005634">
    <property type="term" value="C:nucleus"/>
    <property type="evidence" value="ECO:0007669"/>
    <property type="project" value="UniProtKB-SubCell"/>
</dbReference>
<name>K2PER4_TRYCR</name>
<dbReference type="InterPro" id="IPR027417">
    <property type="entry name" value="P-loop_NTPase"/>
</dbReference>
<evidence type="ECO:0000256" key="11">
    <source>
        <dbReference type="RuleBase" id="RU004070"/>
    </source>
</evidence>
<keyword evidence="13" id="KW-1133">Transmembrane helix</keyword>
<dbReference type="InterPro" id="IPR054125">
    <property type="entry name" value="MCM5_C"/>
</dbReference>
<evidence type="ECO:0000259" key="14">
    <source>
        <dbReference type="PROSITE" id="PS50051"/>
    </source>
</evidence>
<keyword evidence="9 12" id="KW-0539">Nucleus</keyword>
<gene>
    <name evidence="15" type="ORF">MOQ_000329</name>
</gene>
<keyword evidence="6 12" id="KW-0347">Helicase</keyword>
<feature type="transmembrane region" description="Helical" evidence="13">
    <location>
        <begin position="12"/>
        <end position="38"/>
    </location>
</feature>
<dbReference type="GO" id="GO:0042555">
    <property type="term" value="C:MCM complex"/>
    <property type="evidence" value="ECO:0007669"/>
    <property type="project" value="UniProtKB-UniRule"/>
</dbReference>
<dbReference type="GO" id="GO:0005524">
    <property type="term" value="F:ATP binding"/>
    <property type="evidence" value="ECO:0007669"/>
    <property type="project" value="UniProtKB-UniRule"/>
</dbReference>
<dbReference type="InterPro" id="IPR008048">
    <property type="entry name" value="MCM5"/>
</dbReference>
<dbReference type="Pfam" id="PF17855">
    <property type="entry name" value="MCM_lid"/>
    <property type="match status" value="1"/>
</dbReference>
<evidence type="ECO:0000256" key="3">
    <source>
        <dbReference type="ARBA" id="ARBA00022705"/>
    </source>
</evidence>
<keyword evidence="4 11" id="KW-0547">Nucleotide-binding</keyword>
<keyword evidence="3 12" id="KW-0235">DNA replication</keyword>
<dbReference type="EMBL" id="AHKC01001227">
    <property type="protein sequence ID" value="EKF39447.1"/>
    <property type="molecule type" value="Genomic_DNA"/>
</dbReference>
<dbReference type="InterPro" id="IPR033762">
    <property type="entry name" value="MCM_OB"/>
</dbReference>
<dbReference type="GO" id="GO:0006270">
    <property type="term" value="P:DNA replication initiation"/>
    <property type="evidence" value="ECO:0007669"/>
    <property type="project" value="UniProtKB-UniRule"/>
</dbReference>
<dbReference type="GO" id="GO:0043138">
    <property type="term" value="F:3'-5' DNA helicase activity"/>
    <property type="evidence" value="ECO:0007669"/>
    <property type="project" value="TreeGrafter"/>
</dbReference>
<comment type="subcellular location">
    <subcellularLocation>
        <location evidence="1 12">Nucleus</location>
    </subcellularLocation>
</comment>
<reference evidence="15 16" key="1">
    <citation type="journal article" date="2012" name="BMC Genomics">
        <title>Comparative genomic analysis of human infective Trypanosoma cruzi lineages with the bat-restricted subspecies T. cruzi marinkellei.</title>
        <authorList>
            <person name="Franzen O."/>
            <person name="Talavera-Lopez C."/>
            <person name="Ochaya S."/>
            <person name="Butler C.E."/>
            <person name="Messenger L.A."/>
            <person name="Lewis M.D."/>
            <person name="Llewellyn M.S."/>
            <person name="Marinkelle C.J."/>
            <person name="Tyler K.M."/>
            <person name="Miles M.A."/>
            <person name="Andersson B."/>
        </authorList>
    </citation>
    <scope>NUCLEOTIDE SEQUENCE [LARGE SCALE GENOMIC DNA]</scope>
    <source>
        <strain evidence="15 16">B7</strain>
    </source>
</reference>
<dbReference type="PROSITE" id="PS50051">
    <property type="entry name" value="MCM_2"/>
    <property type="match status" value="1"/>
</dbReference>
<dbReference type="GO" id="GO:0003697">
    <property type="term" value="F:single-stranded DNA binding"/>
    <property type="evidence" value="ECO:0007669"/>
    <property type="project" value="TreeGrafter"/>
</dbReference>
<dbReference type="EC" id="3.6.4.12" evidence="12"/>
<evidence type="ECO:0000256" key="1">
    <source>
        <dbReference type="ARBA" id="ARBA00004123"/>
    </source>
</evidence>
<dbReference type="PRINTS" id="PR01657">
    <property type="entry name" value="MCMFAMILY"/>
</dbReference>
<keyword evidence="8 11" id="KW-0238">DNA-binding</keyword>
<dbReference type="SMART" id="SM00350">
    <property type="entry name" value="MCM"/>
    <property type="match status" value="1"/>
</dbReference>
<evidence type="ECO:0000313" key="15">
    <source>
        <dbReference type="EMBL" id="EKF39447.1"/>
    </source>
</evidence>
<evidence type="ECO:0000256" key="2">
    <source>
        <dbReference type="ARBA" id="ARBA00008010"/>
    </source>
</evidence>
<dbReference type="InterPro" id="IPR027925">
    <property type="entry name" value="MCM_N"/>
</dbReference>
<evidence type="ECO:0000256" key="9">
    <source>
        <dbReference type="ARBA" id="ARBA00023242"/>
    </source>
</evidence>
<dbReference type="Gene3D" id="3.30.1640.10">
    <property type="entry name" value="mini-chromosome maintenance (MCM) complex, chain A, domain 1"/>
    <property type="match status" value="1"/>
</dbReference>
<evidence type="ECO:0000256" key="13">
    <source>
        <dbReference type="SAM" id="Phobius"/>
    </source>
</evidence>
<dbReference type="Pfam" id="PF21933">
    <property type="entry name" value="MCM5_C"/>
    <property type="match status" value="1"/>
</dbReference>
<evidence type="ECO:0000256" key="8">
    <source>
        <dbReference type="ARBA" id="ARBA00023125"/>
    </source>
</evidence>
<comment type="function">
    <text evidence="12">Acts as component of the MCM2-7 complex (MCM complex) which is the replicative helicase essential for 'once per cell cycle' DNA replication initiation and elongation in eukaryotic cells. The active ATPase sites in the MCM2-7 ring are formed through the interaction surfaces of two neighboring subunits such that a critical structure of a conserved arginine finger motif is provided in trans relative to the ATP-binding site of the Walker A box of the adjacent subunit. The six ATPase active sites, however, are likely to contribute differentially to the complex helicase activity.</text>
</comment>
<evidence type="ECO:0000313" key="16">
    <source>
        <dbReference type="Proteomes" id="UP000007350"/>
    </source>
</evidence>
<dbReference type="OrthoDB" id="10036721at2759"/>
<comment type="subunit">
    <text evidence="12">Component of the MCM2-7 complex.</text>
</comment>
<dbReference type="GO" id="GO:0017116">
    <property type="term" value="F:single-stranded DNA helicase activity"/>
    <property type="evidence" value="ECO:0007669"/>
    <property type="project" value="TreeGrafter"/>
</dbReference>
<dbReference type="GO" id="GO:0003688">
    <property type="term" value="F:DNA replication origin binding"/>
    <property type="evidence" value="ECO:0007669"/>
    <property type="project" value="UniProtKB-UniRule"/>
</dbReference>
<evidence type="ECO:0000256" key="5">
    <source>
        <dbReference type="ARBA" id="ARBA00022801"/>
    </source>
</evidence>
<dbReference type="Pfam" id="PF00493">
    <property type="entry name" value="MCM"/>
    <property type="match status" value="1"/>
</dbReference>
<dbReference type="SUPFAM" id="SSF50249">
    <property type="entry name" value="Nucleic acid-binding proteins"/>
    <property type="match status" value="1"/>
</dbReference>
<comment type="catalytic activity">
    <reaction evidence="12">
        <text>ATP + H2O = ADP + phosphate + H(+)</text>
        <dbReference type="Rhea" id="RHEA:13065"/>
        <dbReference type="ChEBI" id="CHEBI:15377"/>
        <dbReference type="ChEBI" id="CHEBI:15378"/>
        <dbReference type="ChEBI" id="CHEBI:30616"/>
        <dbReference type="ChEBI" id="CHEBI:43474"/>
        <dbReference type="ChEBI" id="CHEBI:456216"/>
        <dbReference type="EC" id="3.6.4.12"/>
    </reaction>
</comment>
<dbReference type="InterPro" id="IPR041562">
    <property type="entry name" value="MCM_lid"/>
</dbReference>
<evidence type="ECO:0000256" key="12">
    <source>
        <dbReference type="RuleBase" id="RU368063"/>
    </source>
</evidence>
<accession>K2PER4</accession>
<dbReference type="GO" id="GO:0016887">
    <property type="term" value="F:ATP hydrolysis activity"/>
    <property type="evidence" value="ECO:0007669"/>
    <property type="project" value="RHEA"/>
</dbReference>
<keyword evidence="16" id="KW-1185">Reference proteome</keyword>
<dbReference type="Pfam" id="PF14551">
    <property type="entry name" value="MCM_N"/>
    <property type="match status" value="1"/>
</dbReference>